<gene>
    <name evidence="1" type="ORF">CFC21_055312</name>
</gene>
<dbReference type="EMBL" id="CM022220">
    <property type="protein sequence ID" value="KAF7046278.1"/>
    <property type="molecule type" value="Genomic_DNA"/>
</dbReference>
<protein>
    <submittedName>
        <fullName evidence="1">Uncharacterized protein</fullName>
    </submittedName>
</protein>
<evidence type="ECO:0000313" key="1">
    <source>
        <dbReference type="EMBL" id="KAF7046278.1"/>
    </source>
</evidence>
<proteinExistence type="predicted"/>
<sequence length="66" mass="7157">NKPLIPKVILLYVPGLDAALYMSQSYLLSSLKECGNPKPILASSCVPDERNIIDALLTCRVKKAAV</sequence>
<organism evidence="1">
    <name type="scientific">Triticum aestivum</name>
    <name type="common">Wheat</name>
    <dbReference type="NCBI Taxonomy" id="4565"/>
    <lineage>
        <taxon>Eukaryota</taxon>
        <taxon>Viridiplantae</taxon>
        <taxon>Streptophyta</taxon>
        <taxon>Embryophyta</taxon>
        <taxon>Tracheophyta</taxon>
        <taxon>Spermatophyta</taxon>
        <taxon>Magnoliopsida</taxon>
        <taxon>Liliopsida</taxon>
        <taxon>Poales</taxon>
        <taxon>Poaceae</taxon>
        <taxon>BOP clade</taxon>
        <taxon>Pooideae</taxon>
        <taxon>Triticodae</taxon>
        <taxon>Triticeae</taxon>
        <taxon>Triticinae</taxon>
        <taxon>Triticum</taxon>
    </lineage>
</organism>
<dbReference type="OrthoDB" id="206335at2759"/>
<accession>A0A9R1GEU9</accession>
<feature type="non-terminal residue" evidence="1">
    <location>
        <position position="66"/>
    </location>
</feature>
<comment type="caution">
    <text evidence="1">The sequence shown here is derived from an EMBL/GenBank/DDBJ whole genome shotgun (WGS) entry which is preliminary data.</text>
</comment>
<dbReference type="Proteomes" id="UP000815260">
    <property type="component" value="Chromosome 4A"/>
</dbReference>
<name>A0A9R1GEU9_WHEAT</name>
<reference evidence="1" key="2">
    <citation type="submission" date="2020-03" db="EMBL/GenBank/DDBJ databases">
        <title>The second near-complete assembly of the hexaploid bread wheat (Triticum aestivum) genome.</title>
        <authorList>
            <person name="Zimin A.V."/>
            <person name="Puiu D."/>
            <person name="Shumante A."/>
            <person name="Alonge M."/>
            <person name="Salzberg S.L."/>
        </authorList>
    </citation>
    <scope>NUCLEOTIDE SEQUENCE</scope>
    <source>
        <tissue evidence="1">Leaf</tissue>
    </source>
</reference>
<feature type="non-terminal residue" evidence="1">
    <location>
        <position position="1"/>
    </location>
</feature>
<reference evidence="1" key="1">
    <citation type="journal article" date="2017" name="Gigascience">
        <title>The first near-complete assembly of the hexaploid bread wheat genome, Triticum aestivum.</title>
        <authorList>
            <person name="Zimin A.V."/>
            <person name="Puiu D."/>
            <person name="Hall R."/>
            <person name="Kingan S."/>
            <person name="Clavijo B.J."/>
            <person name="Salzberg S.L."/>
        </authorList>
    </citation>
    <scope>NUCLEOTIDE SEQUENCE</scope>
    <source>
        <tissue evidence="1">Leaf</tissue>
    </source>
</reference>
<dbReference type="AlphaFoldDB" id="A0A9R1GEU9"/>